<gene>
    <name evidence="1" type="ORF">SKAU_G00176710</name>
</gene>
<reference evidence="1" key="1">
    <citation type="journal article" date="2023" name="Science">
        <title>Genome structures resolve the early diversification of teleost fishes.</title>
        <authorList>
            <person name="Parey E."/>
            <person name="Louis A."/>
            <person name="Montfort J."/>
            <person name="Bouchez O."/>
            <person name="Roques C."/>
            <person name="Iampietro C."/>
            <person name="Lluch J."/>
            <person name="Castinel A."/>
            <person name="Donnadieu C."/>
            <person name="Desvignes T."/>
            <person name="Floi Bucao C."/>
            <person name="Jouanno E."/>
            <person name="Wen M."/>
            <person name="Mejri S."/>
            <person name="Dirks R."/>
            <person name="Jansen H."/>
            <person name="Henkel C."/>
            <person name="Chen W.J."/>
            <person name="Zahm M."/>
            <person name="Cabau C."/>
            <person name="Klopp C."/>
            <person name="Thompson A.W."/>
            <person name="Robinson-Rechavi M."/>
            <person name="Braasch I."/>
            <person name="Lecointre G."/>
            <person name="Bobe J."/>
            <person name="Postlethwait J.H."/>
            <person name="Berthelot C."/>
            <person name="Roest Crollius H."/>
            <person name="Guiguen Y."/>
        </authorList>
    </citation>
    <scope>NUCLEOTIDE SEQUENCE</scope>
    <source>
        <strain evidence="1">WJC10195</strain>
    </source>
</reference>
<evidence type="ECO:0000313" key="1">
    <source>
        <dbReference type="EMBL" id="KAJ8361146.1"/>
    </source>
</evidence>
<evidence type="ECO:0000313" key="2">
    <source>
        <dbReference type="Proteomes" id="UP001152622"/>
    </source>
</evidence>
<protein>
    <submittedName>
        <fullName evidence="1">Uncharacterized protein</fullName>
    </submittedName>
</protein>
<dbReference type="Proteomes" id="UP001152622">
    <property type="component" value="Chromosome 5"/>
</dbReference>
<accession>A0A9Q1FLK2</accession>
<name>A0A9Q1FLK2_SYNKA</name>
<dbReference type="AlphaFoldDB" id="A0A9Q1FLK2"/>
<dbReference type="EMBL" id="JAINUF010000005">
    <property type="protein sequence ID" value="KAJ8361146.1"/>
    <property type="molecule type" value="Genomic_DNA"/>
</dbReference>
<organism evidence="1 2">
    <name type="scientific">Synaphobranchus kaupii</name>
    <name type="common">Kaup's arrowtooth eel</name>
    <dbReference type="NCBI Taxonomy" id="118154"/>
    <lineage>
        <taxon>Eukaryota</taxon>
        <taxon>Metazoa</taxon>
        <taxon>Chordata</taxon>
        <taxon>Craniata</taxon>
        <taxon>Vertebrata</taxon>
        <taxon>Euteleostomi</taxon>
        <taxon>Actinopterygii</taxon>
        <taxon>Neopterygii</taxon>
        <taxon>Teleostei</taxon>
        <taxon>Anguilliformes</taxon>
        <taxon>Synaphobranchidae</taxon>
        <taxon>Synaphobranchus</taxon>
    </lineage>
</organism>
<proteinExistence type="predicted"/>
<sequence length="115" mass="12623">MAFAARGAFMSRQPTLTLESFAPSSGQRRHSQLPTWGPLSAASLGKLPLTGLPVVWLTMHPTLALNRHSTRTSRIKGSIHFWFCRFGSPHCLGPSYVTRLVEIGSAATPTQVQHR</sequence>
<comment type="caution">
    <text evidence="1">The sequence shown here is derived from an EMBL/GenBank/DDBJ whole genome shotgun (WGS) entry which is preliminary data.</text>
</comment>
<keyword evidence="2" id="KW-1185">Reference proteome</keyword>